<evidence type="ECO:0000313" key="3">
    <source>
        <dbReference type="Proteomes" id="UP000484164"/>
    </source>
</evidence>
<keyword evidence="3" id="KW-1185">Reference proteome</keyword>
<dbReference type="OrthoDB" id="5464673at2"/>
<dbReference type="PANTHER" id="PTHR37841">
    <property type="entry name" value="GLR2918 PROTEIN"/>
    <property type="match status" value="1"/>
</dbReference>
<organism evidence="2 3">
    <name type="scientific">Phaeocystidibacter marisrubri</name>
    <dbReference type="NCBI Taxonomy" id="1577780"/>
    <lineage>
        <taxon>Bacteria</taxon>
        <taxon>Pseudomonadati</taxon>
        <taxon>Bacteroidota</taxon>
        <taxon>Flavobacteriia</taxon>
        <taxon>Flavobacteriales</taxon>
        <taxon>Phaeocystidibacteraceae</taxon>
        <taxon>Phaeocystidibacter</taxon>
    </lineage>
</organism>
<feature type="chain" id="PRO_5026970010" evidence="1">
    <location>
        <begin position="20"/>
        <end position="622"/>
    </location>
</feature>
<evidence type="ECO:0000313" key="2">
    <source>
        <dbReference type="EMBL" id="KAB2815646.1"/>
    </source>
</evidence>
<dbReference type="Proteomes" id="UP000484164">
    <property type="component" value="Unassembled WGS sequence"/>
</dbReference>
<comment type="caution">
    <text evidence="2">The sequence shown here is derived from an EMBL/GenBank/DDBJ whole genome shotgun (WGS) entry which is preliminary data.</text>
</comment>
<protein>
    <submittedName>
        <fullName evidence="2">WG repeat-containing protein</fullName>
    </submittedName>
</protein>
<dbReference type="RefSeq" id="WP_151693076.1">
    <property type="nucleotide sequence ID" value="NZ_BMGX01000001.1"/>
</dbReference>
<proteinExistence type="predicted"/>
<dbReference type="PANTHER" id="PTHR37841:SF1">
    <property type="entry name" value="DUF3298 DOMAIN-CONTAINING PROTEIN"/>
    <property type="match status" value="1"/>
</dbReference>
<dbReference type="Pfam" id="PF14903">
    <property type="entry name" value="WG_beta_rep"/>
    <property type="match status" value="1"/>
</dbReference>
<feature type="signal peptide" evidence="1">
    <location>
        <begin position="1"/>
        <end position="19"/>
    </location>
</feature>
<accession>A0A6L3ZDC5</accession>
<gene>
    <name evidence="2" type="ORF">F8C82_08050</name>
</gene>
<dbReference type="InterPro" id="IPR032774">
    <property type="entry name" value="WG_beta_rep"/>
</dbReference>
<dbReference type="AlphaFoldDB" id="A0A6L3ZDC5"/>
<reference evidence="2 3" key="1">
    <citation type="submission" date="2019-10" db="EMBL/GenBank/DDBJ databases">
        <title>Genome sequence of Phaeocystidibacter marisrubri JCM30614 (type strain).</title>
        <authorList>
            <person name="Bowman J.P."/>
        </authorList>
    </citation>
    <scope>NUCLEOTIDE SEQUENCE [LARGE SCALE GENOMIC DNA]</scope>
    <source>
        <strain evidence="2 3">JCM 30614</strain>
    </source>
</reference>
<keyword evidence="1" id="KW-0732">Signal</keyword>
<name>A0A6L3ZDC5_9FLAO</name>
<evidence type="ECO:0000256" key="1">
    <source>
        <dbReference type="SAM" id="SignalP"/>
    </source>
</evidence>
<dbReference type="EMBL" id="WBVQ01000002">
    <property type="protein sequence ID" value="KAB2815646.1"/>
    <property type="molecule type" value="Genomic_DNA"/>
</dbReference>
<sequence length="622" mass="72185">MNRALLLVLFCISVYPVDAQVLLPFQDRGLWGYRNANTEWVIEPQYEYANFFSEGVAPVRMNGYYQYIDGSGIIVSSIFEYASTFEHQRANVYVDGGWWIIDRNFNPINKEPYKSISSIDSNFFKGNSDSQIDIFNRDGKILVTCSSFQHVTSGKYRITTHEDSVPKQLLLFADGTYRIEVADEYDHQQLTWDSYLLYSEDSTFCINQFGDTLFSFSQKEYHFPQVGAYQFPVSVYWMHDSLQGLWLSGLKGVMNSQGEFTPISSDWRYGGPMMGNRGFARIENGKYVLVNSFHEVISNMEYDEVASPLEREWNSAQPLNSMVRKGQFWWVIDSEGELIHSYVDTLSDIHHYLYSTTLNIGVFYSNNGCYAYHFSSDVLYGPFTRMYSVEELNGACVFLGPYEKVFFLESGEIVSADSFIQSNRSNPINIISRLEFNFRETQSENRLNETKVDTGIQVLIDVDQWQWSVDSEYLGYQVWIVNNSPDFRYIDRENQEFSMTIEALDIRDGLWKPIHGDSFKSVPSLDQQMIYPHEKFSYVLPRMTGAMETSLRLRLDGVFRRGQNRKFESRVDTVGGKEVISMTMLINSLSEKSPRYRPVYSNEIPVRINPQQFWSRSVLEME</sequence>